<comment type="caution">
    <text evidence="1">The sequence shown here is derived from an EMBL/GenBank/DDBJ whole genome shotgun (WGS) entry which is preliminary data.</text>
</comment>
<proteinExistence type="predicted"/>
<keyword evidence="2" id="KW-1185">Reference proteome</keyword>
<accession>A0ACB7SPM4</accession>
<evidence type="ECO:0000313" key="2">
    <source>
        <dbReference type="Proteomes" id="UP000821845"/>
    </source>
</evidence>
<dbReference type="EMBL" id="CM023483">
    <property type="protein sequence ID" value="KAH6935733.1"/>
    <property type="molecule type" value="Genomic_DNA"/>
</dbReference>
<reference evidence="1" key="1">
    <citation type="submission" date="2020-05" db="EMBL/GenBank/DDBJ databases">
        <title>Large-scale comparative analyses of tick genomes elucidate their genetic diversity and vector capacities.</title>
        <authorList>
            <person name="Jia N."/>
            <person name="Wang J."/>
            <person name="Shi W."/>
            <person name="Du L."/>
            <person name="Sun Y."/>
            <person name="Zhan W."/>
            <person name="Jiang J."/>
            <person name="Wang Q."/>
            <person name="Zhang B."/>
            <person name="Ji P."/>
            <person name="Sakyi L.B."/>
            <person name="Cui X."/>
            <person name="Yuan T."/>
            <person name="Jiang B."/>
            <person name="Yang W."/>
            <person name="Lam T.T.-Y."/>
            <person name="Chang Q."/>
            <person name="Ding S."/>
            <person name="Wang X."/>
            <person name="Zhu J."/>
            <person name="Ruan X."/>
            <person name="Zhao L."/>
            <person name="Wei J."/>
            <person name="Que T."/>
            <person name="Du C."/>
            <person name="Cheng J."/>
            <person name="Dai P."/>
            <person name="Han X."/>
            <person name="Huang E."/>
            <person name="Gao Y."/>
            <person name="Liu J."/>
            <person name="Shao H."/>
            <person name="Ye R."/>
            <person name="Li L."/>
            <person name="Wei W."/>
            <person name="Wang X."/>
            <person name="Wang C."/>
            <person name="Yang T."/>
            <person name="Huo Q."/>
            <person name="Li W."/>
            <person name="Guo W."/>
            <person name="Chen H."/>
            <person name="Zhou L."/>
            <person name="Ni X."/>
            <person name="Tian J."/>
            <person name="Zhou Y."/>
            <person name="Sheng Y."/>
            <person name="Liu T."/>
            <person name="Pan Y."/>
            <person name="Xia L."/>
            <person name="Li J."/>
            <person name="Zhao F."/>
            <person name="Cao W."/>
        </authorList>
    </citation>
    <scope>NUCLEOTIDE SEQUENCE</scope>
    <source>
        <strain evidence="1">Hyas-2018</strain>
    </source>
</reference>
<dbReference type="Proteomes" id="UP000821845">
    <property type="component" value="Chromosome 3"/>
</dbReference>
<protein>
    <submittedName>
        <fullName evidence="1">Uncharacterized protein</fullName>
    </submittedName>
</protein>
<sequence length="205" mass="21441">MEFASPTGRPSRPHHRRTPSVPTVLGPPPLKLMAERLCQHSAVGGDSLCITDWWRDTQAAAATPTFTSADAPELTAPVETQPSPVTAKTPTSASKAPPPLLGATTAPSVGPLDLLAAHVPLPTSDAEEDGMGVSTCRKHCRDDVSGDDAPCPPRKMAVSEDDPAGEGHLEACDIADSLDTQAARPLLATPPSLRPRPLLASRYLP</sequence>
<organism evidence="1 2">
    <name type="scientific">Hyalomma asiaticum</name>
    <name type="common">Tick</name>
    <dbReference type="NCBI Taxonomy" id="266040"/>
    <lineage>
        <taxon>Eukaryota</taxon>
        <taxon>Metazoa</taxon>
        <taxon>Ecdysozoa</taxon>
        <taxon>Arthropoda</taxon>
        <taxon>Chelicerata</taxon>
        <taxon>Arachnida</taxon>
        <taxon>Acari</taxon>
        <taxon>Parasitiformes</taxon>
        <taxon>Ixodida</taxon>
        <taxon>Ixodoidea</taxon>
        <taxon>Ixodidae</taxon>
        <taxon>Hyalomminae</taxon>
        <taxon>Hyalomma</taxon>
    </lineage>
</organism>
<name>A0ACB7SPM4_HYAAI</name>
<evidence type="ECO:0000313" key="1">
    <source>
        <dbReference type="EMBL" id="KAH6935733.1"/>
    </source>
</evidence>
<gene>
    <name evidence="1" type="ORF">HPB50_008674</name>
</gene>